<keyword evidence="2" id="KW-1185">Reference proteome</keyword>
<name>A0ACB8DFB9_DERSI</name>
<evidence type="ECO:0000313" key="1">
    <source>
        <dbReference type="EMBL" id="KAH7966774.1"/>
    </source>
</evidence>
<gene>
    <name evidence="1" type="ORF">HPB49_019438</name>
</gene>
<sequence>MAYILIFSCAVIRVIHLELTTSMTTTTTLLVFRRFVSRRGIHDTVYSDNALSFHSCARRPFCRLSKNTLLMSRPNGSSLQIELPGGEAGRSASSDRQKKKNALRRSLGRSSLKAEALSIILCEVEAVINRRPLTCLDSNPDELQPLTLLHFLLGRRAVCFPQEASISDGTPSARADLPRRACYRERLTVELWIRWKWPFLLLLRSAQHSPVR</sequence>
<accession>A0ACB8DFB9</accession>
<evidence type="ECO:0000313" key="2">
    <source>
        <dbReference type="Proteomes" id="UP000821865"/>
    </source>
</evidence>
<comment type="caution">
    <text evidence="1">The sequence shown here is derived from an EMBL/GenBank/DDBJ whole genome shotgun (WGS) entry which is preliminary data.</text>
</comment>
<protein>
    <submittedName>
        <fullName evidence="1">Uncharacterized protein</fullName>
    </submittedName>
</protein>
<organism evidence="1 2">
    <name type="scientific">Dermacentor silvarum</name>
    <name type="common">Tick</name>
    <dbReference type="NCBI Taxonomy" id="543639"/>
    <lineage>
        <taxon>Eukaryota</taxon>
        <taxon>Metazoa</taxon>
        <taxon>Ecdysozoa</taxon>
        <taxon>Arthropoda</taxon>
        <taxon>Chelicerata</taxon>
        <taxon>Arachnida</taxon>
        <taxon>Acari</taxon>
        <taxon>Parasitiformes</taxon>
        <taxon>Ixodida</taxon>
        <taxon>Ixodoidea</taxon>
        <taxon>Ixodidae</taxon>
        <taxon>Rhipicephalinae</taxon>
        <taxon>Dermacentor</taxon>
    </lineage>
</organism>
<dbReference type="EMBL" id="CM023471">
    <property type="protein sequence ID" value="KAH7966774.1"/>
    <property type="molecule type" value="Genomic_DNA"/>
</dbReference>
<dbReference type="Proteomes" id="UP000821865">
    <property type="component" value="Chromosome 2"/>
</dbReference>
<reference evidence="1" key="1">
    <citation type="submission" date="2020-05" db="EMBL/GenBank/DDBJ databases">
        <title>Large-scale comparative analyses of tick genomes elucidate their genetic diversity and vector capacities.</title>
        <authorList>
            <person name="Jia N."/>
            <person name="Wang J."/>
            <person name="Shi W."/>
            <person name="Du L."/>
            <person name="Sun Y."/>
            <person name="Zhan W."/>
            <person name="Jiang J."/>
            <person name="Wang Q."/>
            <person name="Zhang B."/>
            <person name="Ji P."/>
            <person name="Sakyi L.B."/>
            <person name="Cui X."/>
            <person name="Yuan T."/>
            <person name="Jiang B."/>
            <person name="Yang W."/>
            <person name="Lam T.T.-Y."/>
            <person name="Chang Q."/>
            <person name="Ding S."/>
            <person name="Wang X."/>
            <person name="Zhu J."/>
            <person name="Ruan X."/>
            <person name="Zhao L."/>
            <person name="Wei J."/>
            <person name="Que T."/>
            <person name="Du C."/>
            <person name="Cheng J."/>
            <person name="Dai P."/>
            <person name="Han X."/>
            <person name="Huang E."/>
            <person name="Gao Y."/>
            <person name="Liu J."/>
            <person name="Shao H."/>
            <person name="Ye R."/>
            <person name="Li L."/>
            <person name="Wei W."/>
            <person name="Wang X."/>
            <person name="Wang C."/>
            <person name="Yang T."/>
            <person name="Huo Q."/>
            <person name="Li W."/>
            <person name="Guo W."/>
            <person name="Chen H."/>
            <person name="Zhou L."/>
            <person name="Ni X."/>
            <person name="Tian J."/>
            <person name="Zhou Y."/>
            <person name="Sheng Y."/>
            <person name="Liu T."/>
            <person name="Pan Y."/>
            <person name="Xia L."/>
            <person name="Li J."/>
            <person name="Zhao F."/>
            <person name="Cao W."/>
        </authorList>
    </citation>
    <scope>NUCLEOTIDE SEQUENCE</scope>
    <source>
        <strain evidence="1">Dsil-2018</strain>
    </source>
</reference>
<proteinExistence type="predicted"/>